<evidence type="ECO:0000313" key="6">
    <source>
        <dbReference type="Proteomes" id="UP001623041"/>
    </source>
</evidence>
<keyword evidence="2" id="KW-0436">Ligase</keyword>
<keyword evidence="4" id="KW-0067">ATP-binding</keyword>
<protein>
    <submittedName>
        <fullName evidence="5">Uncharacterized protein</fullName>
    </submittedName>
</protein>
<evidence type="ECO:0000256" key="1">
    <source>
        <dbReference type="ARBA" id="ARBA00022490"/>
    </source>
</evidence>
<reference evidence="5 6" key="1">
    <citation type="submission" date="2024-11" db="EMBL/GenBank/DDBJ databases">
        <authorList>
            <person name="Lucas J.A."/>
        </authorList>
    </citation>
    <scope>NUCLEOTIDE SEQUENCE [LARGE SCALE GENOMIC DNA]</scope>
    <source>
        <strain evidence="5 6">Z 5.4</strain>
    </source>
</reference>
<evidence type="ECO:0000256" key="2">
    <source>
        <dbReference type="ARBA" id="ARBA00022598"/>
    </source>
</evidence>
<dbReference type="PANTHER" id="PTHR30073">
    <property type="entry name" value="ASPARTATE--AMMONIA LIGASE"/>
    <property type="match status" value="1"/>
</dbReference>
<dbReference type="InterPro" id="IPR004618">
    <property type="entry name" value="AsnA"/>
</dbReference>
<dbReference type="PANTHER" id="PTHR30073:SF5">
    <property type="entry name" value="ASPARTATE--AMMONIA LIGASE"/>
    <property type="match status" value="1"/>
</dbReference>
<comment type="caution">
    <text evidence="5">The sequence shown here is derived from an EMBL/GenBank/DDBJ whole genome shotgun (WGS) entry which is preliminary data.</text>
</comment>
<keyword evidence="6" id="KW-1185">Reference proteome</keyword>
<sequence>MSLLKRDWEKDISYKQRTLKTLKSEVQKIYQALKSTEIYLNKLYPQLEPILPENISFITILN</sequence>
<gene>
    <name evidence="5" type="ORF">ACJEBI_19340</name>
</gene>
<evidence type="ECO:0000256" key="4">
    <source>
        <dbReference type="ARBA" id="ARBA00022840"/>
    </source>
</evidence>
<proteinExistence type="predicted"/>
<name>A0ABW8RLN3_9BACI</name>
<evidence type="ECO:0000313" key="5">
    <source>
        <dbReference type="EMBL" id="MFK9093624.1"/>
    </source>
</evidence>
<dbReference type="Gene3D" id="3.30.930.10">
    <property type="entry name" value="Bira Bifunctional Protein, Domain 2"/>
    <property type="match status" value="1"/>
</dbReference>
<keyword evidence="1" id="KW-0963">Cytoplasm</keyword>
<dbReference type="Proteomes" id="UP001623041">
    <property type="component" value="Unassembled WGS sequence"/>
</dbReference>
<organism evidence="5 6">
    <name type="scientific">Bacillus salipaludis</name>
    <dbReference type="NCBI Taxonomy" id="2547811"/>
    <lineage>
        <taxon>Bacteria</taxon>
        <taxon>Bacillati</taxon>
        <taxon>Bacillota</taxon>
        <taxon>Bacilli</taxon>
        <taxon>Bacillales</taxon>
        <taxon>Bacillaceae</taxon>
        <taxon>Bacillus</taxon>
    </lineage>
</organism>
<accession>A0ABW8RLN3</accession>
<evidence type="ECO:0000256" key="3">
    <source>
        <dbReference type="ARBA" id="ARBA00022741"/>
    </source>
</evidence>
<dbReference type="Pfam" id="PF03590">
    <property type="entry name" value="AsnA"/>
    <property type="match status" value="1"/>
</dbReference>
<keyword evidence="3" id="KW-0547">Nucleotide-binding</keyword>
<dbReference type="EMBL" id="JBJHQH010000016">
    <property type="protein sequence ID" value="MFK9093624.1"/>
    <property type="molecule type" value="Genomic_DNA"/>
</dbReference>
<dbReference type="RefSeq" id="WP_406582246.1">
    <property type="nucleotide sequence ID" value="NZ_JBJHQH010000016.1"/>
</dbReference>
<dbReference type="InterPro" id="IPR045864">
    <property type="entry name" value="aa-tRNA-synth_II/BPL/LPL"/>
</dbReference>